<name>A0A0G1UNQ5_9BACT</name>
<dbReference type="Proteomes" id="UP000034694">
    <property type="component" value="Unassembled WGS sequence"/>
</dbReference>
<proteinExistence type="predicted"/>
<dbReference type="EMBL" id="LCPK01000044">
    <property type="protein sequence ID" value="KKU95774.1"/>
    <property type="molecule type" value="Genomic_DNA"/>
</dbReference>
<protein>
    <submittedName>
        <fullName evidence="1">Uncharacterized protein</fullName>
    </submittedName>
</protein>
<accession>A0A0G1UNQ5</accession>
<evidence type="ECO:0000313" key="2">
    <source>
        <dbReference type="Proteomes" id="UP000034694"/>
    </source>
</evidence>
<gene>
    <name evidence="1" type="ORF">UY28_C0044G0017</name>
</gene>
<organism evidence="1 2">
    <name type="scientific">Candidatus Amesbacteria bacterium GW2011_GWB1_48_13</name>
    <dbReference type="NCBI Taxonomy" id="1618362"/>
    <lineage>
        <taxon>Bacteria</taxon>
        <taxon>Candidatus Amesiibacteriota</taxon>
    </lineage>
</organism>
<evidence type="ECO:0000313" key="1">
    <source>
        <dbReference type="EMBL" id="KKU95774.1"/>
    </source>
</evidence>
<comment type="caution">
    <text evidence="1">The sequence shown here is derived from an EMBL/GenBank/DDBJ whole genome shotgun (WGS) entry which is preliminary data.</text>
</comment>
<dbReference type="AlphaFoldDB" id="A0A0G1UNQ5"/>
<sequence>MLLCLNLLDLTEEEAQHPDLRCNKGTNKLGRILVVDAPVSRDSLGAMYQRSGVQSPMANTAR</sequence>
<reference evidence="1 2" key="1">
    <citation type="journal article" date="2015" name="Nature">
        <title>rRNA introns, odd ribosomes, and small enigmatic genomes across a large radiation of phyla.</title>
        <authorList>
            <person name="Brown C.T."/>
            <person name="Hug L.A."/>
            <person name="Thomas B.C."/>
            <person name="Sharon I."/>
            <person name="Castelle C.J."/>
            <person name="Singh A."/>
            <person name="Wilkins M.J."/>
            <person name="Williams K.H."/>
            <person name="Banfield J.F."/>
        </authorList>
    </citation>
    <scope>NUCLEOTIDE SEQUENCE [LARGE SCALE GENOMIC DNA]</scope>
</reference>